<dbReference type="EMBL" id="LODL01000013">
    <property type="protein sequence ID" value="KXB31383.1"/>
    <property type="molecule type" value="Genomic_DNA"/>
</dbReference>
<dbReference type="AlphaFoldDB" id="A0A133XKC0"/>
<comment type="caution">
    <text evidence="2">The sequence shown here is derived from an EMBL/GenBank/DDBJ whole genome shotgun (WGS) entry which is preliminary data.</text>
</comment>
<evidence type="ECO:0000313" key="3">
    <source>
        <dbReference type="Proteomes" id="UP000070186"/>
    </source>
</evidence>
<dbReference type="SUPFAM" id="SSF48208">
    <property type="entry name" value="Six-hairpin glycosidases"/>
    <property type="match status" value="1"/>
</dbReference>
<reference evidence="2 3" key="1">
    <citation type="submission" date="2015-12" db="EMBL/GenBank/DDBJ databases">
        <title>Nitrous oxide reduction kinetics distinguish bacteria harboring typical versus atypical NosZ.</title>
        <authorList>
            <person name="Yoon S."/>
            <person name="Nissen S."/>
            <person name="Park D."/>
            <person name="Sanford R.A."/>
            <person name="Loeffler F.E."/>
        </authorList>
    </citation>
    <scope>NUCLEOTIDE SEQUENCE [LARGE SCALE GENOMIC DNA]</scope>
    <source>
        <strain evidence="2 3">ATCC BAA-841</strain>
    </source>
</reference>
<evidence type="ECO:0000313" key="2">
    <source>
        <dbReference type="EMBL" id="KXB31383.1"/>
    </source>
</evidence>
<dbReference type="InterPro" id="IPR008928">
    <property type="entry name" value="6-hairpin_glycosidase_sf"/>
</dbReference>
<dbReference type="STRING" id="281362.AT959_06855"/>
<name>A0A133XKC0_9RHOO</name>
<dbReference type="InterPro" id="IPR012878">
    <property type="entry name" value="Beta-AFase-like_GH127_cat"/>
</dbReference>
<organism evidence="2 3">
    <name type="scientific">Dechloromonas denitrificans</name>
    <dbReference type="NCBI Taxonomy" id="281362"/>
    <lineage>
        <taxon>Bacteria</taxon>
        <taxon>Pseudomonadati</taxon>
        <taxon>Pseudomonadota</taxon>
        <taxon>Betaproteobacteria</taxon>
        <taxon>Rhodocyclales</taxon>
        <taxon>Azonexaceae</taxon>
        <taxon>Dechloromonas</taxon>
    </lineage>
</organism>
<dbReference type="Proteomes" id="UP000070186">
    <property type="component" value="Unassembled WGS sequence"/>
</dbReference>
<feature type="domain" description="Non-reducing end beta-L-arabinofuranosidase-like GH127 catalytic" evidence="1">
    <location>
        <begin position="120"/>
        <end position="267"/>
    </location>
</feature>
<dbReference type="Pfam" id="PF07944">
    <property type="entry name" value="Beta-AFase-like_GH127_cat"/>
    <property type="match status" value="1"/>
</dbReference>
<dbReference type="Gene3D" id="1.50.10.20">
    <property type="match status" value="1"/>
</dbReference>
<evidence type="ECO:0000259" key="1">
    <source>
        <dbReference type="Pfam" id="PF07944"/>
    </source>
</evidence>
<protein>
    <recommendedName>
        <fullName evidence="1">Non-reducing end beta-L-arabinofuranosidase-like GH127 catalytic domain-containing protein</fullName>
    </recommendedName>
</protein>
<gene>
    <name evidence="2" type="ORF">AT959_06855</name>
</gene>
<keyword evidence="3" id="KW-1185">Reference proteome</keyword>
<proteinExistence type="predicted"/>
<dbReference type="RefSeq" id="WP_066881980.1">
    <property type="nucleotide sequence ID" value="NZ_LODL01000013.1"/>
</dbReference>
<accession>A0A133XKC0</accession>
<dbReference type="GO" id="GO:0005975">
    <property type="term" value="P:carbohydrate metabolic process"/>
    <property type="evidence" value="ECO:0007669"/>
    <property type="project" value="InterPro"/>
</dbReference>
<sequence length="394" mass="44178">MGIAETIHLKHLILKDRLGLGLTSPTDNRIHLDAAIAWLKHAQDVTGNSGVAQTYLVRYQRWAPSYPETTGYIIPTFYRYAALSGDDDARTRARRMADWEIEIQHASGGVLAGALGDSDQPTIFNTGQVIFGWVRAFEEEGDERYRQAAVRAADWLIEVMDNDGCWRKFGSPMTGKQINTYNTRSAWSLARVFDITGDRRYLNAALKNADWAMSQRNERGWLAENCLQDSTQPFTHTIAYAMRGLLEIGIAAEREDLIVAARTIGDAMLTALPPDGRLPGRFNKNWQPTVTWSCLTGDCQLGINWGRLFKTTGDHKYREATTKVLAFVKKTQQLLGPNKDTVGGIKGSHPINGGYHPWQYPNWATKFYADALMMDIANSSPTRYGLTARPDRDD</sequence>